<reference evidence="1 2" key="1">
    <citation type="journal article" date="2008" name="Nature">
        <title>The genome of Laccaria bicolor provides insights into mycorrhizal symbiosis.</title>
        <authorList>
            <person name="Martin F."/>
            <person name="Aerts A."/>
            <person name="Ahren D."/>
            <person name="Brun A."/>
            <person name="Danchin E.G.J."/>
            <person name="Duchaussoy F."/>
            <person name="Gibon J."/>
            <person name="Kohler A."/>
            <person name="Lindquist E."/>
            <person name="Pereda V."/>
            <person name="Salamov A."/>
            <person name="Shapiro H.J."/>
            <person name="Wuyts J."/>
            <person name="Blaudez D."/>
            <person name="Buee M."/>
            <person name="Brokstein P."/>
            <person name="Canbaeck B."/>
            <person name="Cohen D."/>
            <person name="Courty P.E."/>
            <person name="Coutinho P.M."/>
            <person name="Delaruelle C."/>
            <person name="Detter J.C."/>
            <person name="Deveau A."/>
            <person name="DiFazio S."/>
            <person name="Duplessis S."/>
            <person name="Fraissinet-Tachet L."/>
            <person name="Lucic E."/>
            <person name="Frey-Klett P."/>
            <person name="Fourrey C."/>
            <person name="Feussner I."/>
            <person name="Gay G."/>
            <person name="Grimwood J."/>
            <person name="Hoegger P.J."/>
            <person name="Jain P."/>
            <person name="Kilaru S."/>
            <person name="Labbe J."/>
            <person name="Lin Y.C."/>
            <person name="Legue V."/>
            <person name="Le Tacon F."/>
            <person name="Marmeisse R."/>
            <person name="Melayah D."/>
            <person name="Montanini B."/>
            <person name="Muratet M."/>
            <person name="Nehls U."/>
            <person name="Niculita-Hirzel H."/>
            <person name="Oudot-Le Secq M.P."/>
            <person name="Peter M."/>
            <person name="Quesneville H."/>
            <person name="Rajashekar B."/>
            <person name="Reich M."/>
            <person name="Rouhier N."/>
            <person name="Schmutz J."/>
            <person name="Yin T."/>
            <person name="Chalot M."/>
            <person name="Henrissat B."/>
            <person name="Kuees U."/>
            <person name="Lucas S."/>
            <person name="Van de Peer Y."/>
            <person name="Podila G.K."/>
            <person name="Polle A."/>
            <person name="Pukkila P.J."/>
            <person name="Richardson P.M."/>
            <person name="Rouze P."/>
            <person name="Sanders I.R."/>
            <person name="Stajich J.E."/>
            <person name="Tunlid A."/>
            <person name="Tuskan G."/>
            <person name="Grigoriev I.V."/>
        </authorList>
    </citation>
    <scope>NUCLEOTIDE SEQUENCE [LARGE SCALE GENOMIC DNA]</scope>
    <source>
        <strain evidence="2">S238N-H82 / ATCC MYA-4686</strain>
    </source>
</reference>
<gene>
    <name evidence="1" type="ORF">LACBIDRAFT_330053</name>
</gene>
<dbReference type="GeneID" id="6080087"/>
<dbReference type="HOGENOM" id="CLU_2292195_0_0_1"/>
<accession>B0DK45</accession>
<dbReference type="Proteomes" id="UP000001194">
    <property type="component" value="Unassembled WGS sequence"/>
</dbReference>
<dbReference type="RefSeq" id="XP_001884268.1">
    <property type="nucleotide sequence ID" value="XM_001884233.1"/>
</dbReference>
<dbReference type="InParanoid" id="B0DK45"/>
<dbReference type="EMBL" id="DS547115">
    <property type="protein sequence ID" value="EDR04878.1"/>
    <property type="molecule type" value="Genomic_DNA"/>
</dbReference>
<keyword evidence="2" id="KW-1185">Reference proteome</keyword>
<evidence type="ECO:0000313" key="1">
    <source>
        <dbReference type="EMBL" id="EDR04878.1"/>
    </source>
</evidence>
<sequence length="101" mass="11905">MPGCRGPLRIFERYYKVSLEARRDVWSLRPGQWEKKTQRTLGGMRTEGRRRVVASQKMDGRCRFWKKKNSKPKGYFKSQDSGVSGTGLVDYRHVYWKECGI</sequence>
<name>B0DK45_LACBS</name>
<evidence type="ECO:0000313" key="2">
    <source>
        <dbReference type="Proteomes" id="UP000001194"/>
    </source>
</evidence>
<proteinExistence type="predicted"/>
<protein>
    <submittedName>
        <fullName evidence="1">Predicted protein</fullName>
    </submittedName>
</protein>
<dbReference type="AlphaFoldDB" id="B0DK45"/>
<dbReference type="OrthoDB" id="10577381at2759"/>
<organism evidence="2">
    <name type="scientific">Laccaria bicolor (strain S238N-H82 / ATCC MYA-4686)</name>
    <name type="common">Bicoloured deceiver</name>
    <name type="synonym">Laccaria laccata var. bicolor</name>
    <dbReference type="NCBI Taxonomy" id="486041"/>
    <lineage>
        <taxon>Eukaryota</taxon>
        <taxon>Fungi</taxon>
        <taxon>Dikarya</taxon>
        <taxon>Basidiomycota</taxon>
        <taxon>Agaricomycotina</taxon>
        <taxon>Agaricomycetes</taxon>
        <taxon>Agaricomycetidae</taxon>
        <taxon>Agaricales</taxon>
        <taxon>Agaricineae</taxon>
        <taxon>Hydnangiaceae</taxon>
        <taxon>Laccaria</taxon>
    </lineage>
</organism>
<dbReference type="KEGG" id="lbc:LACBIDRAFT_330053"/>